<protein>
    <submittedName>
        <fullName evidence="3">Energy transducer TonB</fullName>
    </submittedName>
</protein>
<name>A0A931GYI6_9BACT</name>
<proteinExistence type="predicted"/>
<evidence type="ECO:0000256" key="1">
    <source>
        <dbReference type="SAM" id="Phobius"/>
    </source>
</evidence>
<keyword evidence="1" id="KW-0812">Transmembrane</keyword>
<dbReference type="Pfam" id="PF03544">
    <property type="entry name" value="TonB_C"/>
    <property type="match status" value="1"/>
</dbReference>
<accession>A0A931GYI6</accession>
<dbReference type="GO" id="GO:0055085">
    <property type="term" value="P:transmembrane transport"/>
    <property type="evidence" value="ECO:0007669"/>
    <property type="project" value="InterPro"/>
</dbReference>
<dbReference type="Proteomes" id="UP000628448">
    <property type="component" value="Unassembled WGS sequence"/>
</dbReference>
<dbReference type="SUPFAM" id="SSF74653">
    <property type="entry name" value="TolA/TonB C-terminal domain"/>
    <property type="match status" value="1"/>
</dbReference>
<dbReference type="Gene3D" id="3.30.1150.10">
    <property type="match status" value="1"/>
</dbReference>
<dbReference type="RefSeq" id="WP_196990215.1">
    <property type="nucleotide sequence ID" value="NZ_JADWYR010000001.1"/>
</dbReference>
<dbReference type="EMBL" id="JADWYR010000001">
    <property type="protein sequence ID" value="MBG9376197.1"/>
    <property type="molecule type" value="Genomic_DNA"/>
</dbReference>
<organism evidence="3 4">
    <name type="scientific">Panacibacter microcysteis</name>
    <dbReference type="NCBI Taxonomy" id="2793269"/>
    <lineage>
        <taxon>Bacteria</taxon>
        <taxon>Pseudomonadati</taxon>
        <taxon>Bacteroidota</taxon>
        <taxon>Chitinophagia</taxon>
        <taxon>Chitinophagales</taxon>
        <taxon>Chitinophagaceae</taxon>
        <taxon>Panacibacter</taxon>
    </lineage>
</organism>
<keyword evidence="4" id="KW-1185">Reference proteome</keyword>
<sequence>MEANNILKADVLDIIFENRNKAYGAYDLRTTYNKRIKRSLLGMGAVCLVFTAGVMIANAKKDDGRVVMTVKDYELTNLVPEEKQEQVIVEPPKPKPLEVRTIAVTIPRIVPDEQVAETEVPSEEQIENVTISNVTKDGQDIGDIVAPPIEKEGIGEVKELVKEKAPEVFTIVQVEARYPGGLKEWSKFLERNLNTELPVENGAPVGQYTVVLSFIVDAEGNISDIAALNDPGFGTAQEAIKVIKRSKQWVPAIQNGRNVIYRQKQSITFVVNEG</sequence>
<gene>
    <name evidence="3" type="ORF">I5907_08120</name>
</gene>
<dbReference type="InterPro" id="IPR037682">
    <property type="entry name" value="TonB_C"/>
</dbReference>
<keyword evidence="1" id="KW-0472">Membrane</keyword>
<dbReference type="AlphaFoldDB" id="A0A931GYI6"/>
<feature type="domain" description="TonB C-terminal" evidence="2">
    <location>
        <begin position="209"/>
        <end position="270"/>
    </location>
</feature>
<comment type="caution">
    <text evidence="3">The sequence shown here is derived from an EMBL/GenBank/DDBJ whole genome shotgun (WGS) entry which is preliminary data.</text>
</comment>
<evidence type="ECO:0000259" key="2">
    <source>
        <dbReference type="Pfam" id="PF03544"/>
    </source>
</evidence>
<reference evidence="3" key="1">
    <citation type="submission" date="2020-11" db="EMBL/GenBank/DDBJ databases">
        <title>Bacterial whole genome sequence for Panacibacter sp. DH6.</title>
        <authorList>
            <person name="Le V."/>
            <person name="Ko S."/>
            <person name="Ahn C.-Y."/>
            <person name="Oh H.-M."/>
        </authorList>
    </citation>
    <scope>NUCLEOTIDE SEQUENCE</scope>
    <source>
        <strain evidence="3">DH6</strain>
    </source>
</reference>
<feature type="transmembrane region" description="Helical" evidence="1">
    <location>
        <begin position="39"/>
        <end position="59"/>
    </location>
</feature>
<keyword evidence="1" id="KW-1133">Transmembrane helix</keyword>
<evidence type="ECO:0000313" key="4">
    <source>
        <dbReference type="Proteomes" id="UP000628448"/>
    </source>
</evidence>
<evidence type="ECO:0000313" key="3">
    <source>
        <dbReference type="EMBL" id="MBG9376197.1"/>
    </source>
</evidence>